<proteinExistence type="predicted"/>
<protein>
    <submittedName>
        <fullName evidence="1">Uncharacterized protein</fullName>
    </submittedName>
</protein>
<comment type="caution">
    <text evidence="1">The sequence shown here is derived from an EMBL/GenBank/DDBJ whole genome shotgun (WGS) entry which is preliminary data.</text>
</comment>
<sequence length="98" mass="11200">MRANPRQKTHTNDKIFKQEAVPNAGSPPQTHGFGTQRVRCCMAWWLQEVKESDESEYHCMEEVAMELARAKFRTVVAKIKNEEVVFKIDAEAYVSAIG</sequence>
<evidence type="ECO:0000313" key="2">
    <source>
        <dbReference type="Proteomes" id="UP001159363"/>
    </source>
</evidence>
<organism evidence="1 2">
    <name type="scientific">Dryococelus australis</name>
    <dbReference type="NCBI Taxonomy" id="614101"/>
    <lineage>
        <taxon>Eukaryota</taxon>
        <taxon>Metazoa</taxon>
        <taxon>Ecdysozoa</taxon>
        <taxon>Arthropoda</taxon>
        <taxon>Hexapoda</taxon>
        <taxon>Insecta</taxon>
        <taxon>Pterygota</taxon>
        <taxon>Neoptera</taxon>
        <taxon>Polyneoptera</taxon>
        <taxon>Phasmatodea</taxon>
        <taxon>Verophasmatodea</taxon>
        <taxon>Anareolatae</taxon>
        <taxon>Phasmatidae</taxon>
        <taxon>Eurycanthinae</taxon>
        <taxon>Dryococelus</taxon>
    </lineage>
</organism>
<name>A0ABQ9GLG9_9NEOP</name>
<dbReference type="Proteomes" id="UP001159363">
    <property type="component" value="Chromosome 10"/>
</dbReference>
<reference evidence="1 2" key="1">
    <citation type="submission" date="2023-02" db="EMBL/GenBank/DDBJ databases">
        <title>LHISI_Scaffold_Assembly.</title>
        <authorList>
            <person name="Stuart O.P."/>
            <person name="Cleave R."/>
            <person name="Magrath M.J.L."/>
            <person name="Mikheyev A.S."/>
        </authorList>
    </citation>
    <scope>NUCLEOTIDE SEQUENCE [LARGE SCALE GENOMIC DNA]</scope>
    <source>
        <strain evidence="1">Daus_M_001</strain>
        <tissue evidence="1">Leg muscle</tissue>
    </source>
</reference>
<evidence type="ECO:0000313" key="1">
    <source>
        <dbReference type="EMBL" id="KAJ8872862.1"/>
    </source>
</evidence>
<gene>
    <name evidence="1" type="ORF">PR048_026478</name>
</gene>
<accession>A0ABQ9GLG9</accession>
<dbReference type="EMBL" id="JARBHB010000011">
    <property type="protein sequence ID" value="KAJ8872862.1"/>
    <property type="molecule type" value="Genomic_DNA"/>
</dbReference>
<keyword evidence="2" id="KW-1185">Reference proteome</keyword>